<dbReference type="EMBL" id="CP013188">
    <property type="protein sequence ID" value="ALO44339.1"/>
    <property type="molecule type" value="Genomic_DNA"/>
</dbReference>
<dbReference type="OrthoDB" id="9806540at2"/>
<protein>
    <submittedName>
        <fullName evidence="2">Uncharacterized protein</fullName>
    </submittedName>
</protein>
<dbReference type="AlphaFoldDB" id="A0A0S2K8J1"/>
<organism evidence="2 3">
    <name type="scientific">Pseudoalteromonas phenolica</name>
    <dbReference type="NCBI Taxonomy" id="161398"/>
    <lineage>
        <taxon>Bacteria</taxon>
        <taxon>Pseudomonadati</taxon>
        <taxon>Pseudomonadota</taxon>
        <taxon>Gammaproteobacteria</taxon>
        <taxon>Alteromonadales</taxon>
        <taxon>Pseudoalteromonadaceae</taxon>
        <taxon>Pseudoalteromonas</taxon>
    </lineage>
</organism>
<keyword evidence="1" id="KW-1133">Transmembrane helix</keyword>
<dbReference type="Proteomes" id="UP000061457">
    <property type="component" value="Chromosome II"/>
</dbReference>
<keyword evidence="1" id="KW-0812">Transmembrane</keyword>
<dbReference type="KEGG" id="pphe:PP2015_3870"/>
<dbReference type="PATRIC" id="fig|161398.10.peg.3959"/>
<proteinExistence type="predicted"/>
<evidence type="ECO:0000313" key="3">
    <source>
        <dbReference type="Proteomes" id="UP000061457"/>
    </source>
</evidence>
<evidence type="ECO:0000256" key="1">
    <source>
        <dbReference type="SAM" id="Phobius"/>
    </source>
</evidence>
<name>A0A0S2K8J1_9GAMM</name>
<gene>
    <name evidence="2" type="ORF">PP2015_3870</name>
</gene>
<evidence type="ECO:0000313" key="2">
    <source>
        <dbReference type="EMBL" id="ALO44339.1"/>
    </source>
</evidence>
<sequence>MYKIFKIIVYVTVILPLLIVAFIFIAAFIPPDPEPLEVVFKNSCGVELPYSHIVIEREPSRGFAPQGASYSEKGVVQVNLEDASDILSSLEGNTDYKLQEGVFEKFQIGKKLGTCKVSTLSGYVDYQYAVW</sequence>
<feature type="transmembrane region" description="Helical" evidence="1">
    <location>
        <begin position="7"/>
        <end position="29"/>
    </location>
</feature>
<reference evidence="2 3" key="1">
    <citation type="submission" date="2015-11" db="EMBL/GenBank/DDBJ databases">
        <authorList>
            <person name="Zhang Y."/>
            <person name="Guo Z."/>
        </authorList>
    </citation>
    <scope>NUCLEOTIDE SEQUENCE [LARGE SCALE GENOMIC DNA]</scope>
    <source>
        <strain evidence="2 3">KCTC 12086</strain>
    </source>
</reference>
<dbReference type="RefSeq" id="WP_058032206.1">
    <property type="nucleotide sequence ID" value="NZ_CP013188.1"/>
</dbReference>
<dbReference type="STRING" id="161398.PP2015_3870"/>
<accession>A0A0S2K8J1</accession>
<keyword evidence="1" id="KW-0472">Membrane</keyword>
<keyword evidence="3" id="KW-1185">Reference proteome</keyword>